<name>A0A655FWB1_MYCTX</name>
<evidence type="ECO:0000256" key="1">
    <source>
        <dbReference type="SAM" id="MobiDB-lite"/>
    </source>
</evidence>
<evidence type="ECO:0000313" key="3">
    <source>
        <dbReference type="Proteomes" id="UP000039217"/>
    </source>
</evidence>
<gene>
    <name evidence="2" type="ORF">ERS007661_03795</name>
</gene>
<feature type="region of interest" description="Disordered" evidence="1">
    <location>
        <begin position="1"/>
        <end position="40"/>
    </location>
</feature>
<dbReference type="Proteomes" id="UP000039217">
    <property type="component" value="Unassembled WGS sequence"/>
</dbReference>
<accession>A0A655FWB1</accession>
<protein>
    <submittedName>
        <fullName evidence="2">Uncharacterized protein</fullName>
    </submittedName>
</protein>
<dbReference type="AlphaFoldDB" id="A0A655FWB1"/>
<reference evidence="2 3" key="1">
    <citation type="submission" date="2015-03" db="EMBL/GenBank/DDBJ databases">
        <authorList>
            <consortium name="Pathogen Informatics"/>
        </authorList>
    </citation>
    <scope>NUCLEOTIDE SEQUENCE [LARGE SCALE GENOMIC DNA]</scope>
    <source>
        <strain evidence="2 3">D00501624</strain>
    </source>
</reference>
<evidence type="ECO:0000313" key="2">
    <source>
        <dbReference type="EMBL" id="CNW29966.1"/>
    </source>
</evidence>
<dbReference type="EMBL" id="CQQC01001858">
    <property type="protein sequence ID" value="CNW29966.1"/>
    <property type="molecule type" value="Genomic_DNA"/>
</dbReference>
<proteinExistence type="predicted"/>
<feature type="compositionally biased region" description="Low complexity" evidence="1">
    <location>
        <begin position="29"/>
        <end position="40"/>
    </location>
</feature>
<organism evidence="2 3">
    <name type="scientific">Mycobacterium tuberculosis</name>
    <dbReference type="NCBI Taxonomy" id="1773"/>
    <lineage>
        <taxon>Bacteria</taxon>
        <taxon>Bacillati</taxon>
        <taxon>Actinomycetota</taxon>
        <taxon>Actinomycetes</taxon>
        <taxon>Mycobacteriales</taxon>
        <taxon>Mycobacteriaceae</taxon>
        <taxon>Mycobacterium</taxon>
        <taxon>Mycobacterium tuberculosis complex</taxon>
    </lineage>
</organism>
<sequence length="87" mass="9049">MITVRSCPAVSVPSTRPRRLDRSPNTAPTKSSGTSTEISSIGSSKITFVAAAASRNASAPAIWKAKSEESTLWALPSSNVTRISTTG</sequence>